<dbReference type="Proteomes" id="UP000824120">
    <property type="component" value="Chromosome 4"/>
</dbReference>
<comment type="caution">
    <text evidence="2">The sequence shown here is derived from an EMBL/GenBank/DDBJ whole genome shotgun (WGS) entry which is preliminary data.</text>
</comment>
<keyword evidence="1" id="KW-1133">Transmembrane helix</keyword>
<sequence>MWYTANSVEYDDLEVHVLNRVRRDSKAGVRQKCYLYNHQTKEFYNLTYAHEQPESSARFGDYLVTKCGVLMMSLFVFFTTTMSVSFTLRETQTRMLKFTVQLQHHARHRLPTFQLIFVHVIESLVFVPKTFGGEEEL</sequence>
<evidence type="ECO:0000313" key="2">
    <source>
        <dbReference type="EMBL" id="KAG5610199.1"/>
    </source>
</evidence>
<dbReference type="GO" id="GO:1904294">
    <property type="term" value="P:positive regulation of ERAD pathway"/>
    <property type="evidence" value="ECO:0007669"/>
    <property type="project" value="TreeGrafter"/>
</dbReference>
<evidence type="ECO:0000313" key="3">
    <source>
        <dbReference type="Proteomes" id="UP000824120"/>
    </source>
</evidence>
<dbReference type="OrthoDB" id="6779347at2759"/>
<dbReference type="PANTHER" id="PTHR21650:SF4">
    <property type="entry name" value="MEMBRALIN"/>
    <property type="match status" value="1"/>
</dbReference>
<reference evidence="2 3" key="1">
    <citation type="submission" date="2020-09" db="EMBL/GenBank/DDBJ databases">
        <title>De no assembly of potato wild relative species, Solanum commersonii.</title>
        <authorList>
            <person name="Cho K."/>
        </authorList>
    </citation>
    <scope>NUCLEOTIDE SEQUENCE [LARGE SCALE GENOMIC DNA]</scope>
    <source>
        <strain evidence="2">LZ3.2</strain>
        <tissue evidence="2">Leaf</tissue>
    </source>
</reference>
<keyword evidence="1" id="KW-0812">Transmembrane</keyword>
<organism evidence="2 3">
    <name type="scientific">Solanum commersonii</name>
    <name type="common">Commerson's wild potato</name>
    <name type="synonym">Commerson's nightshade</name>
    <dbReference type="NCBI Taxonomy" id="4109"/>
    <lineage>
        <taxon>Eukaryota</taxon>
        <taxon>Viridiplantae</taxon>
        <taxon>Streptophyta</taxon>
        <taxon>Embryophyta</taxon>
        <taxon>Tracheophyta</taxon>
        <taxon>Spermatophyta</taxon>
        <taxon>Magnoliopsida</taxon>
        <taxon>eudicotyledons</taxon>
        <taxon>Gunneridae</taxon>
        <taxon>Pentapetalae</taxon>
        <taxon>asterids</taxon>
        <taxon>lamiids</taxon>
        <taxon>Solanales</taxon>
        <taxon>Solanaceae</taxon>
        <taxon>Solanoideae</taxon>
        <taxon>Solaneae</taxon>
        <taxon>Solanum</taxon>
    </lineage>
</organism>
<accession>A0A9J5ZE37</accession>
<protein>
    <submittedName>
        <fullName evidence="2">Uncharacterized protein</fullName>
    </submittedName>
</protein>
<feature type="transmembrane region" description="Helical" evidence="1">
    <location>
        <begin position="69"/>
        <end position="88"/>
    </location>
</feature>
<dbReference type="EMBL" id="JACXVP010000004">
    <property type="protein sequence ID" value="KAG5610199.1"/>
    <property type="molecule type" value="Genomic_DNA"/>
</dbReference>
<gene>
    <name evidence="2" type="ORF">H5410_021480</name>
</gene>
<dbReference type="AlphaFoldDB" id="A0A9J5ZE37"/>
<name>A0A9J5ZE37_SOLCO</name>
<proteinExistence type="predicted"/>
<keyword evidence="1" id="KW-0472">Membrane</keyword>
<dbReference type="GO" id="GO:0005783">
    <property type="term" value="C:endoplasmic reticulum"/>
    <property type="evidence" value="ECO:0007669"/>
    <property type="project" value="TreeGrafter"/>
</dbReference>
<dbReference type="GO" id="GO:0034976">
    <property type="term" value="P:response to endoplasmic reticulum stress"/>
    <property type="evidence" value="ECO:0007669"/>
    <property type="project" value="TreeGrafter"/>
</dbReference>
<dbReference type="PANTHER" id="PTHR21650">
    <property type="entry name" value="MEMBRALIN/KINETOCHORE PROTEIN NUF2"/>
    <property type="match status" value="1"/>
</dbReference>
<evidence type="ECO:0000256" key="1">
    <source>
        <dbReference type="SAM" id="Phobius"/>
    </source>
</evidence>
<keyword evidence="3" id="KW-1185">Reference proteome</keyword>